<evidence type="ECO:0000256" key="1">
    <source>
        <dbReference type="ARBA" id="ARBA00004651"/>
    </source>
</evidence>
<comment type="similarity">
    <text evidence="2">Belongs to the NrfD family.</text>
</comment>
<reference evidence="9" key="1">
    <citation type="journal article" date="2019" name="Int. J. Syst. Evol. Microbiol.">
        <title>The Global Catalogue of Microorganisms (GCM) 10K type strain sequencing project: providing services to taxonomists for standard genome sequencing and annotation.</title>
        <authorList>
            <consortium name="The Broad Institute Genomics Platform"/>
            <consortium name="The Broad Institute Genome Sequencing Center for Infectious Disease"/>
            <person name="Wu L."/>
            <person name="Ma J."/>
        </authorList>
    </citation>
    <scope>NUCLEOTIDE SEQUENCE [LARGE SCALE GENOMIC DNA]</scope>
    <source>
        <strain evidence="9">JCM 3106</strain>
    </source>
</reference>
<evidence type="ECO:0000256" key="5">
    <source>
        <dbReference type="ARBA" id="ARBA00022989"/>
    </source>
</evidence>
<keyword evidence="5 7" id="KW-1133">Transmembrane helix</keyword>
<feature type="transmembrane region" description="Helical" evidence="7">
    <location>
        <begin position="60"/>
        <end position="78"/>
    </location>
</feature>
<dbReference type="EMBL" id="BAAAWD010000030">
    <property type="protein sequence ID" value="GAA3040136.1"/>
    <property type="molecule type" value="Genomic_DNA"/>
</dbReference>
<dbReference type="Proteomes" id="UP001499930">
    <property type="component" value="Unassembled WGS sequence"/>
</dbReference>
<proteinExistence type="inferred from homology"/>
<keyword evidence="3" id="KW-1003">Cell membrane</keyword>
<feature type="transmembrane region" description="Helical" evidence="7">
    <location>
        <begin position="157"/>
        <end position="174"/>
    </location>
</feature>
<accession>A0ABP6LGP6</accession>
<comment type="caution">
    <text evidence="8">The sequence shown here is derived from an EMBL/GenBank/DDBJ whole genome shotgun (WGS) entry which is preliminary data.</text>
</comment>
<dbReference type="RefSeq" id="WP_344907299.1">
    <property type="nucleotide sequence ID" value="NZ_BAAAWD010000030.1"/>
</dbReference>
<evidence type="ECO:0000256" key="6">
    <source>
        <dbReference type="ARBA" id="ARBA00023136"/>
    </source>
</evidence>
<protein>
    <submittedName>
        <fullName evidence="8">Polysulfide reductase NrfD</fullName>
    </submittedName>
</protein>
<keyword evidence="9" id="KW-1185">Reference proteome</keyword>
<sequence length="377" mass="38083">MVPQAEFRSYYGQPVIKSPIWHEPHMPVYLYLGGTSGAASMLAAMATLTGRDRLALTARLVAAGGAAGGAAFLVAELGRPERFLNMLRVFKPTSPMSVGSWVLAVHSGLTALAAGSALVTPRRPPSGPPPSRLAAALPARLAAVLSGTRPAPSPSRTAGAAGAAGVAGVAALRARLVAALPSRAVTLLPATGDAAGLVAVLTGPLMATYTAVLVADTAVPAWHEAHRELPFLFAGSALAGAGAASMLATPLRDAGPARAAAVLGATVETVAGAVMERRLGMLGEPYRQGVSGRLMRAARVLTVAGALLAPVAGRGRTLTALSGLALTGGALCTRFGVLRAGKASAADPKYTVVPQRERLEAARQEAARGENGENAEI</sequence>
<evidence type="ECO:0000313" key="9">
    <source>
        <dbReference type="Proteomes" id="UP001499930"/>
    </source>
</evidence>
<feature type="transmembrane region" description="Helical" evidence="7">
    <location>
        <begin position="194"/>
        <end position="219"/>
    </location>
</feature>
<evidence type="ECO:0000256" key="3">
    <source>
        <dbReference type="ARBA" id="ARBA00022475"/>
    </source>
</evidence>
<evidence type="ECO:0000256" key="4">
    <source>
        <dbReference type="ARBA" id="ARBA00022692"/>
    </source>
</evidence>
<keyword evidence="4 7" id="KW-0812">Transmembrane</keyword>
<dbReference type="InterPro" id="IPR005614">
    <property type="entry name" value="NrfD-like"/>
</dbReference>
<keyword evidence="6 7" id="KW-0472">Membrane</keyword>
<evidence type="ECO:0000256" key="7">
    <source>
        <dbReference type="SAM" id="Phobius"/>
    </source>
</evidence>
<evidence type="ECO:0000256" key="2">
    <source>
        <dbReference type="ARBA" id="ARBA00008929"/>
    </source>
</evidence>
<evidence type="ECO:0000313" key="8">
    <source>
        <dbReference type="EMBL" id="GAA3040136.1"/>
    </source>
</evidence>
<organism evidence="8 9">
    <name type="scientific">Streptosporangium longisporum</name>
    <dbReference type="NCBI Taxonomy" id="46187"/>
    <lineage>
        <taxon>Bacteria</taxon>
        <taxon>Bacillati</taxon>
        <taxon>Actinomycetota</taxon>
        <taxon>Actinomycetes</taxon>
        <taxon>Streptosporangiales</taxon>
        <taxon>Streptosporangiaceae</taxon>
        <taxon>Streptosporangium</taxon>
    </lineage>
</organism>
<dbReference type="Pfam" id="PF03916">
    <property type="entry name" value="NrfD"/>
    <property type="match status" value="1"/>
</dbReference>
<feature type="transmembrane region" description="Helical" evidence="7">
    <location>
        <begin position="231"/>
        <end position="251"/>
    </location>
</feature>
<comment type="subcellular location">
    <subcellularLocation>
        <location evidence="1">Cell membrane</location>
        <topology evidence="1">Multi-pass membrane protein</topology>
    </subcellularLocation>
</comment>
<name>A0ABP6LGP6_9ACTN</name>
<gene>
    <name evidence="8" type="primary">nrfD</name>
    <name evidence="8" type="ORF">GCM10017559_80720</name>
</gene>
<dbReference type="Gene3D" id="1.20.1630.10">
    <property type="entry name" value="Formate dehydrogenase/DMSO reductase domain"/>
    <property type="match status" value="2"/>
</dbReference>
<feature type="transmembrane region" description="Helical" evidence="7">
    <location>
        <begin position="28"/>
        <end position="48"/>
    </location>
</feature>
<feature type="transmembrane region" description="Helical" evidence="7">
    <location>
        <begin position="98"/>
        <end position="119"/>
    </location>
</feature>